<name>A0A162LEB4_9PROT</name>
<keyword evidence="1" id="KW-0732">Signal</keyword>
<evidence type="ECO:0000313" key="2">
    <source>
        <dbReference type="EMBL" id="KYO54568.1"/>
    </source>
</evidence>
<reference evidence="2 3" key="1">
    <citation type="submission" date="2015-12" db="EMBL/GenBank/DDBJ databases">
        <title>Genome sequence of Tistrella mobilis MCCC 1A02139.</title>
        <authorList>
            <person name="Lu L."/>
            <person name="Lai Q."/>
            <person name="Shao Z."/>
            <person name="Qian P."/>
        </authorList>
    </citation>
    <scope>NUCLEOTIDE SEQUENCE [LARGE SCALE GENOMIC DNA]</scope>
    <source>
        <strain evidence="2 3">MCCC 1A02139</strain>
    </source>
</reference>
<proteinExistence type="predicted"/>
<dbReference type="GeneID" id="97243324"/>
<dbReference type="PANTHER" id="PTHR33376:SF15">
    <property type="entry name" value="BLL6794 PROTEIN"/>
    <property type="match status" value="1"/>
</dbReference>
<dbReference type="NCBIfam" id="NF037995">
    <property type="entry name" value="TRAP_S1"/>
    <property type="match status" value="1"/>
</dbReference>
<dbReference type="AlphaFoldDB" id="A0A162LEB4"/>
<protein>
    <submittedName>
        <fullName evidence="2">Uncharacterized protein</fullName>
    </submittedName>
</protein>
<sequence>MINRRSFVKLAAAGAAAGSFGMPWIARAAKPITLKLADSLPTTHYSMPIIKHWIKQIEDGTEGRIRFEHYPAEQLASARDLLDAVQTRIADVAYIPAQYFSEKLPMATVGSLPIPEIKADIYALEAAYYEIGLGILDEVEFRDAGIRALRASSTEAYNLHMVSRKIVTLDDLSGQKIRVGGNVQQQAITALGGIPVTVTPPEIYNAMQNGTLDGTVFHIPSIHSYKLNDLVRYSTDNLNLGVFNSYYAMNRDLWDDLPPDIQAVFDKVGRDLIRFEGDTISRQSDIWRTEFRKQGIEVYDLAPEVIDETTRRLTPIRQKWVELYETRNLPARRVVDAWVAALKKHARA</sequence>
<dbReference type="EMBL" id="LPZR01000084">
    <property type="protein sequence ID" value="KYO54568.1"/>
    <property type="molecule type" value="Genomic_DNA"/>
</dbReference>
<dbReference type="Proteomes" id="UP000075787">
    <property type="component" value="Unassembled WGS sequence"/>
</dbReference>
<organism evidence="2 3">
    <name type="scientific">Tistrella mobilis</name>
    <dbReference type="NCBI Taxonomy" id="171437"/>
    <lineage>
        <taxon>Bacteria</taxon>
        <taxon>Pseudomonadati</taxon>
        <taxon>Pseudomonadota</taxon>
        <taxon>Alphaproteobacteria</taxon>
        <taxon>Geminicoccales</taxon>
        <taxon>Geminicoccaceae</taxon>
        <taxon>Tistrella</taxon>
    </lineage>
</organism>
<dbReference type="Gene3D" id="3.40.190.170">
    <property type="entry name" value="Bacterial extracellular solute-binding protein, family 7"/>
    <property type="match status" value="1"/>
</dbReference>
<comment type="caution">
    <text evidence="2">The sequence shown here is derived from an EMBL/GenBank/DDBJ whole genome shotgun (WGS) entry which is preliminary data.</text>
</comment>
<dbReference type="InterPro" id="IPR019546">
    <property type="entry name" value="TAT_signal_bac_arc"/>
</dbReference>
<dbReference type="InterPro" id="IPR006311">
    <property type="entry name" value="TAT_signal"/>
</dbReference>
<dbReference type="PROSITE" id="PS51318">
    <property type="entry name" value="TAT"/>
    <property type="match status" value="1"/>
</dbReference>
<dbReference type="InterPro" id="IPR018389">
    <property type="entry name" value="DctP_fam"/>
</dbReference>
<dbReference type="InterPro" id="IPR038404">
    <property type="entry name" value="TRAP_DctP_sf"/>
</dbReference>
<dbReference type="NCBIfam" id="TIGR01409">
    <property type="entry name" value="TAT_signal_seq"/>
    <property type="match status" value="1"/>
</dbReference>
<dbReference type="PANTHER" id="PTHR33376">
    <property type="match status" value="1"/>
</dbReference>
<dbReference type="GO" id="GO:0055085">
    <property type="term" value="P:transmembrane transport"/>
    <property type="evidence" value="ECO:0007669"/>
    <property type="project" value="InterPro"/>
</dbReference>
<accession>A0A162LEB4</accession>
<gene>
    <name evidence="2" type="ORF">AUP44_24975</name>
</gene>
<dbReference type="Pfam" id="PF03480">
    <property type="entry name" value="DctP"/>
    <property type="match status" value="1"/>
</dbReference>
<dbReference type="RefSeq" id="WP_062762947.1">
    <property type="nucleotide sequence ID" value="NZ_CP121045.1"/>
</dbReference>
<evidence type="ECO:0000256" key="1">
    <source>
        <dbReference type="ARBA" id="ARBA00022729"/>
    </source>
</evidence>
<dbReference type="SUPFAM" id="SSF53850">
    <property type="entry name" value="Periplasmic binding protein-like II"/>
    <property type="match status" value="1"/>
</dbReference>
<evidence type="ECO:0000313" key="3">
    <source>
        <dbReference type="Proteomes" id="UP000075787"/>
    </source>
</evidence>